<dbReference type="SUPFAM" id="SSF63712">
    <property type="entry name" value="Nicotinic receptor ligand binding domain-like"/>
    <property type="match status" value="1"/>
</dbReference>
<dbReference type="EMBL" id="MCFN01001348">
    <property type="protein sequence ID" value="OXB53217.1"/>
    <property type="molecule type" value="Genomic_DNA"/>
</dbReference>
<dbReference type="STRING" id="9009.A0A226MD42"/>
<sequence length="90" mass="9270">MGSAPLPLSLLALGLAGTVLAPGCGAAQGWLAHKLLHDLFTNYSSALRPAEDTERALNVTLQITLSQIIDMVSAVPRDPTAPTAPPGTPK</sequence>
<keyword evidence="1" id="KW-0770">Synapse</keyword>
<evidence type="ECO:0000313" key="5">
    <source>
        <dbReference type="EMBL" id="OXB53217.1"/>
    </source>
</evidence>
<feature type="signal peptide" evidence="3">
    <location>
        <begin position="1"/>
        <end position="26"/>
    </location>
</feature>
<reference evidence="5 6" key="1">
    <citation type="submission" date="2016-07" db="EMBL/GenBank/DDBJ databases">
        <title>Disparate Historic Effective Population Sizes Predicted by Modern Levels of Genome Diversity for the Scaled Quail (Callipepla squamata) and the Northern Bobwhite (Colinus virginianus): Inferences from First and Second Generation Draft Genome Assemblies for Sympatric New World Quail.</title>
        <authorList>
            <person name="Oldeschulte D.L."/>
            <person name="Halley Y.A."/>
            <person name="Bhattarai E.K."/>
            <person name="Brashear W.A."/>
            <person name="Hill J."/>
            <person name="Metz R.P."/>
            <person name="Johnson C.D."/>
            <person name="Rollins D."/>
            <person name="Peterson M.J."/>
            <person name="Bickhart D.M."/>
            <person name="Decker J.E."/>
            <person name="Seabury C.M."/>
        </authorList>
    </citation>
    <scope>NUCLEOTIDE SEQUENCE [LARGE SCALE GENOMIC DNA]</scope>
    <source>
        <strain evidence="5 6">Texas</strain>
        <tissue evidence="5">Leg muscle</tissue>
    </source>
</reference>
<dbReference type="InterPro" id="IPR006202">
    <property type="entry name" value="Neur_chan_lig-bd"/>
</dbReference>
<evidence type="ECO:0000256" key="3">
    <source>
        <dbReference type="SAM" id="SignalP"/>
    </source>
</evidence>
<dbReference type="Proteomes" id="UP000198323">
    <property type="component" value="Unassembled WGS sequence"/>
</dbReference>
<dbReference type="GO" id="GO:0005230">
    <property type="term" value="F:extracellular ligand-gated monoatomic ion channel activity"/>
    <property type="evidence" value="ECO:0007669"/>
    <property type="project" value="InterPro"/>
</dbReference>
<evidence type="ECO:0000256" key="2">
    <source>
        <dbReference type="ARBA" id="ARBA00034099"/>
    </source>
</evidence>
<name>A0A226MD42_CALSU</name>
<dbReference type="InterPro" id="IPR036734">
    <property type="entry name" value="Neur_chan_lig-bd_sf"/>
</dbReference>
<feature type="domain" description="Neurotransmitter-gated ion-channel ligand-binding" evidence="4">
    <location>
        <begin position="33"/>
        <end position="71"/>
    </location>
</feature>
<protein>
    <recommendedName>
        <fullName evidence="4">Neurotransmitter-gated ion-channel ligand-binding domain-containing protein</fullName>
    </recommendedName>
</protein>
<evidence type="ECO:0000256" key="1">
    <source>
        <dbReference type="ARBA" id="ARBA00023018"/>
    </source>
</evidence>
<evidence type="ECO:0000313" key="6">
    <source>
        <dbReference type="Proteomes" id="UP000198323"/>
    </source>
</evidence>
<feature type="chain" id="PRO_5012940412" description="Neurotransmitter-gated ion-channel ligand-binding domain-containing protein" evidence="3">
    <location>
        <begin position="27"/>
        <end position="90"/>
    </location>
</feature>
<evidence type="ECO:0000259" key="4">
    <source>
        <dbReference type="Pfam" id="PF02931"/>
    </source>
</evidence>
<dbReference type="AlphaFoldDB" id="A0A226MD42"/>
<keyword evidence="3" id="KW-0732">Signal</keyword>
<dbReference type="Gene3D" id="2.70.170.10">
    <property type="entry name" value="Neurotransmitter-gated ion-channel ligand-binding domain"/>
    <property type="match status" value="1"/>
</dbReference>
<organism evidence="5 6">
    <name type="scientific">Callipepla squamata</name>
    <name type="common">Scaled quail</name>
    <dbReference type="NCBI Taxonomy" id="9009"/>
    <lineage>
        <taxon>Eukaryota</taxon>
        <taxon>Metazoa</taxon>
        <taxon>Chordata</taxon>
        <taxon>Craniata</taxon>
        <taxon>Vertebrata</taxon>
        <taxon>Euteleostomi</taxon>
        <taxon>Archelosauria</taxon>
        <taxon>Archosauria</taxon>
        <taxon>Dinosauria</taxon>
        <taxon>Saurischia</taxon>
        <taxon>Theropoda</taxon>
        <taxon>Coelurosauria</taxon>
        <taxon>Aves</taxon>
        <taxon>Neognathae</taxon>
        <taxon>Galloanserae</taxon>
        <taxon>Galliformes</taxon>
        <taxon>Odontophoridae</taxon>
        <taxon>Callipepla</taxon>
    </lineage>
</organism>
<comment type="caution">
    <text evidence="5">The sequence shown here is derived from an EMBL/GenBank/DDBJ whole genome shotgun (WGS) entry which is preliminary data.</text>
</comment>
<dbReference type="GO" id="GO:0097060">
    <property type="term" value="C:synaptic membrane"/>
    <property type="evidence" value="ECO:0007669"/>
    <property type="project" value="UniProtKB-SubCell"/>
</dbReference>
<comment type="subcellular location">
    <subcellularLocation>
        <location evidence="2">Synaptic cell membrane</location>
        <topology evidence="2">Multi-pass membrane protein</topology>
    </subcellularLocation>
</comment>
<gene>
    <name evidence="5" type="ORF">ASZ78_014774</name>
</gene>
<proteinExistence type="predicted"/>
<dbReference type="Pfam" id="PF02931">
    <property type="entry name" value="Neur_chan_LBD"/>
    <property type="match status" value="1"/>
</dbReference>
<keyword evidence="6" id="KW-1185">Reference proteome</keyword>
<accession>A0A226MD42</accession>
<dbReference type="OrthoDB" id="5975154at2759"/>